<evidence type="ECO:0000256" key="7">
    <source>
        <dbReference type="ARBA" id="ARBA00022840"/>
    </source>
</evidence>
<dbReference type="SMART" id="SM00448">
    <property type="entry name" value="REC"/>
    <property type="match status" value="1"/>
</dbReference>
<sequence>MKLRSKLLTILLASALLFGVTQGLIQHYIISPRFAALERREAKKDLLRCVRTLETETEHLKALTHDWASWDDTCDFIKGGGPDYEESNLALETFVDASLNAICFFDGNGDLFWGKAVDIETGAPLQIRLLSAGKLLRGHPLFLDASSFVYQKDISKSGIIRTEYGSMLVASLPILNTENKGPVMGTMVMARLITEAMKDKLRDQTQVPFDIKMIDPGYAGADSGGEGNLLLKPLDENTLQASMILKDITGKPCLELSADLPRDILQQGLASMRTARGVKVAAGILFLALLIWLLEAAIVRPVVRLTGRMLVARKTRELPGKVFEGRKDEIGTLENEFDRLLETVLSQSKELEEELAAKQNLAEKFKENFQKYKLLAENLKDVVATITPDGYIQYCSPAITEFSGHTVEEVEGRHVFGFMPENSDRERLIELVDQIAKYGDSRSLEYLMKAKDGTAFHVESTAKPIMENGKLVLLHCVFRDISERKKVEDEKNRLEAKLQMAQRMEALGALIGGIAHNFNNVLAPIMGNTELAMLDVPEDSQAYKNLQQVLVASEKAKKMVRQILSFSDHGGEDPAMIDIEDVLEETYGLVRASLPSSIEIRKEVEKISGLVYADPKELQRVLMNICANAAYAMKELGGVVDISLEEQDITEFDLDHSRKIKPGKYVKLSISDNGPGMESEVIQRVFEPYYTTKPVGEGSGMGLSEAFALISKYGGEIKAYSEPGMGASFYIYLPLMAASSKTHSKETLPQGSERILLVDDEEAVLAMTRQMVEHLGYKVTAVDNSPQALEIFEADPQAFDLIMTDMTMPYVTGDSLANRILSIRPEMPIILCTGFSERLSREQARNIGIKAYVTKPVVMAQIAGIIRSVLDQ</sequence>
<keyword evidence="7" id="KW-0067">ATP-binding</keyword>
<keyword evidence="5" id="KW-0547">Nucleotide-binding</keyword>
<feature type="modified residue" description="4-aspartylphosphate" evidence="9">
    <location>
        <position position="805"/>
    </location>
</feature>
<dbReference type="SUPFAM" id="SSF55874">
    <property type="entry name" value="ATPase domain of HSP90 chaperone/DNA topoisomerase II/histidine kinase"/>
    <property type="match status" value="1"/>
</dbReference>
<keyword evidence="8" id="KW-0902">Two-component regulatory system</keyword>
<evidence type="ECO:0000256" key="5">
    <source>
        <dbReference type="ARBA" id="ARBA00022741"/>
    </source>
</evidence>
<protein>
    <recommendedName>
        <fullName evidence="2">histidine kinase</fullName>
        <ecNumber evidence="2">2.7.13.3</ecNumber>
    </recommendedName>
</protein>
<dbReference type="KEGG" id="dal:Dalk_1590"/>
<dbReference type="InterPro" id="IPR036890">
    <property type="entry name" value="HATPase_C_sf"/>
</dbReference>
<dbReference type="Gene3D" id="6.10.340.10">
    <property type="match status" value="1"/>
</dbReference>
<dbReference type="InterPro" id="IPR001789">
    <property type="entry name" value="Sig_transdc_resp-reg_receiver"/>
</dbReference>
<name>B8FAJ2_DESAL</name>
<keyword evidence="10" id="KW-0175">Coiled coil</keyword>
<evidence type="ECO:0000259" key="12">
    <source>
        <dbReference type="PROSITE" id="PS50110"/>
    </source>
</evidence>
<evidence type="ECO:0000256" key="9">
    <source>
        <dbReference type="PROSITE-ProRule" id="PRU00169"/>
    </source>
</evidence>
<dbReference type="InterPro" id="IPR000014">
    <property type="entry name" value="PAS"/>
</dbReference>
<dbReference type="SMART" id="SM00388">
    <property type="entry name" value="HisKA"/>
    <property type="match status" value="1"/>
</dbReference>
<dbReference type="PRINTS" id="PR00344">
    <property type="entry name" value="BCTRLSENSOR"/>
</dbReference>
<keyword evidence="6 15" id="KW-0418">Kinase</keyword>
<evidence type="ECO:0000256" key="1">
    <source>
        <dbReference type="ARBA" id="ARBA00000085"/>
    </source>
</evidence>
<evidence type="ECO:0000256" key="6">
    <source>
        <dbReference type="ARBA" id="ARBA00022777"/>
    </source>
</evidence>
<evidence type="ECO:0000256" key="2">
    <source>
        <dbReference type="ARBA" id="ARBA00012438"/>
    </source>
</evidence>
<dbReference type="EC" id="2.7.13.3" evidence="2"/>
<dbReference type="Pfam" id="PF02518">
    <property type="entry name" value="HATPase_c"/>
    <property type="match status" value="1"/>
</dbReference>
<dbReference type="AlphaFoldDB" id="B8FAJ2"/>
<evidence type="ECO:0000256" key="4">
    <source>
        <dbReference type="ARBA" id="ARBA00022679"/>
    </source>
</evidence>
<feature type="domain" description="PAS" evidence="13">
    <location>
        <begin position="368"/>
        <end position="439"/>
    </location>
</feature>
<dbReference type="PROSITE" id="PS50110">
    <property type="entry name" value="RESPONSE_REGULATORY"/>
    <property type="match status" value="1"/>
</dbReference>
<evidence type="ECO:0000259" key="14">
    <source>
        <dbReference type="PROSITE" id="PS50113"/>
    </source>
</evidence>
<dbReference type="PROSITE" id="PS50112">
    <property type="entry name" value="PAS"/>
    <property type="match status" value="1"/>
</dbReference>
<dbReference type="GO" id="GO:0005524">
    <property type="term" value="F:ATP binding"/>
    <property type="evidence" value="ECO:0007669"/>
    <property type="project" value="UniProtKB-KW"/>
</dbReference>
<dbReference type="InterPro" id="IPR007892">
    <property type="entry name" value="CHASE4"/>
</dbReference>
<evidence type="ECO:0000259" key="11">
    <source>
        <dbReference type="PROSITE" id="PS50109"/>
    </source>
</evidence>
<evidence type="ECO:0000313" key="16">
    <source>
        <dbReference type="Proteomes" id="UP000000739"/>
    </source>
</evidence>
<evidence type="ECO:0000259" key="13">
    <source>
        <dbReference type="PROSITE" id="PS50112"/>
    </source>
</evidence>
<evidence type="ECO:0000313" key="15">
    <source>
        <dbReference type="EMBL" id="ACL03288.1"/>
    </source>
</evidence>
<comment type="catalytic activity">
    <reaction evidence="1">
        <text>ATP + protein L-histidine = ADP + protein N-phospho-L-histidine.</text>
        <dbReference type="EC" id="2.7.13.3"/>
    </reaction>
</comment>
<gene>
    <name evidence="15" type="ordered locus">Dalk_1590</name>
</gene>
<dbReference type="InterPro" id="IPR003594">
    <property type="entry name" value="HATPase_dom"/>
</dbReference>
<dbReference type="Gene3D" id="3.30.565.10">
    <property type="entry name" value="Histidine kinase-like ATPase, C-terminal domain"/>
    <property type="match status" value="1"/>
</dbReference>
<dbReference type="PROSITE" id="PS50109">
    <property type="entry name" value="HIS_KIN"/>
    <property type="match status" value="1"/>
</dbReference>
<dbReference type="Proteomes" id="UP000000739">
    <property type="component" value="Chromosome"/>
</dbReference>
<dbReference type="InterPro" id="IPR000700">
    <property type="entry name" value="PAS-assoc_C"/>
</dbReference>
<dbReference type="NCBIfam" id="TIGR00229">
    <property type="entry name" value="sensory_box"/>
    <property type="match status" value="1"/>
</dbReference>
<dbReference type="SMART" id="SM00387">
    <property type="entry name" value="HATPase_c"/>
    <property type="match status" value="1"/>
</dbReference>
<dbReference type="SUPFAM" id="SSF55785">
    <property type="entry name" value="PYP-like sensor domain (PAS domain)"/>
    <property type="match status" value="1"/>
</dbReference>
<dbReference type="RefSeq" id="WP_012610722.1">
    <property type="nucleotide sequence ID" value="NC_011768.1"/>
</dbReference>
<dbReference type="Pfam" id="PF00072">
    <property type="entry name" value="Response_reg"/>
    <property type="match status" value="1"/>
</dbReference>
<dbReference type="CDD" id="cd00156">
    <property type="entry name" value="REC"/>
    <property type="match status" value="1"/>
</dbReference>
<dbReference type="SMART" id="SM00091">
    <property type="entry name" value="PAS"/>
    <property type="match status" value="1"/>
</dbReference>
<dbReference type="Gene3D" id="3.30.450.20">
    <property type="entry name" value="PAS domain"/>
    <property type="match status" value="1"/>
</dbReference>
<dbReference type="InterPro" id="IPR001610">
    <property type="entry name" value="PAC"/>
</dbReference>
<keyword evidence="4" id="KW-0808">Transferase</keyword>
<keyword evidence="3 9" id="KW-0597">Phosphoprotein</keyword>
<feature type="domain" description="Response regulatory" evidence="12">
    <location>
        <begin position="754"/>
        <end position="870"/>
    </location>
</feature>
<dbReference type="Gene3D" id="1.10.287.130">
    <property type="match status" value="1"/>
</dbReference>
<dbReference type="SUPFAM" id="SSF47384">
    <property type="entry name" value="Homodimeric domain of signal transducing histidine kinase"/>
    <property type="match status" value="1"/>
</dbReference>
<dbReference type="GO" id="GO:0006355">
    <property type="term" value="P:regulation of DNA-templated transcription"/>
    <property type="evidence" value="ECO:0007669"/>
    <property type="project" value="InterPro"/>
</dbReference>
<dbReference type="InterPro" id="IPR036097">
    <property type="entry name" value="HisK_dim/P_sf"/>
</dbReference>
<organism evidence="15 16">
    <name type="scientific">Desulfatibacillum aliphaticivorans</name>
    <dbReference type="NCBI Taxonomy" id="218208"/>
    <lineage>
        <taxon>Bacteria</taxon>
        <taxon>Pseudomonadati</taxon>
        <taxon>Thermodesulfobacteriota</taxon>
        <taxon>Desulfobacteria</taxon>
        <taxon>Desulfobacterales</taxon>
        <taxon>Desulfatibacillaceae</taxon>
        <taxon>Desulfatibacillum</taxon>
    </lineage>
</organism>
<accession>B8FAJ2</accession>
<keyword evidence="16" id="KW-1185">Reference proteome</keyword>
<dbReference type="Pfam" id="PF00989">
    <property type="entry name" value="PAS"/>
    <property type="match status" value="1"/>
</dbReference>
<dbReference type="eggNOG" id="COG3322">
    <property type="taxonomic scope" value="Bacteria"/>
</dbReference>
<dbReference type="Gene3D" id="3.40.50.2300">
    <property type="match status" value="1"/>
</dbReference>
<dbReference type="SMART" id="SM00086">
    <property type="entry name" value="PAC"/>
    <property type="match status" value="1"/>
</dbReference>
<evidence type="ECO:0000256" key="10">
    <source>
        <dbReference type="SAM" id="Coils"/>
    </source>
</evidence>
<dbReference type="InterPro" id="IPR005467">
    <property type="entry name" value="His_kinase_dom"/>
</dbReference>
<dbReference type="eggNOG" id="COG2204">
    <property type="taxonomic scope" value="Bacteria"/>
</dbReference>
<proteinExistence type="predicted"/>
<dbReference type="PROSITE" id="PS50113">
    <property type="entry name" value="PAC"/>
    <property type="match status" value="1"/>
</dbReference>
<dbReference type="InterPro" id="IPR004358">
    <property type="entry name" value="Sig_transdc_His_kin-like_C"/>
</dbReference>
<evidence type="ECO:0000256" key="8">
    <source>
        <dbReference type="ARBA" id="ARBA00023012"/>
    </source>
</evidence>
<feature type="domain" description="PAC" evidence="14">
    <location>
        <begin position="442"/>
        <end position="493"/>
    </location>
</feature>
<dbReference type="CDD" id="cd00130">
    <property type="entry name" value="PAS"/>
    <property type="match status" value="1"/>
</dbReference>
<evidence type="ECO:0000256" key="3">
    <source>
        <dbReference type="ARBA" id="ARBA00022553"/>
    </source>
</evidence>
<dbReference type="InterPro" id="IPR003661">
    <property type="entry name" value="HisK_dim/P_dom"/>
</dbReference>
<dbReference type="PANTHER" id="PTHR43065:SF42">
    <property type="entry name" value="TWO-COMPONENT SENSOR PPRA"/>
    <property type="match status" value="1"/>
</dbReference>
<dbReference type="Pfam" id="PF05228">
    <property type="entry name" value="CHASE4"/>
    <property type="match status" value="1"/>
</dbReference>
<dbReference type="HOGENOM" id="CLU_009587_1_0_7"/>
<dbReference type="InterPro" id="IPR011006">
    <property type="entry name" value="CheY-like_superfamily"/>
</dbReference>
<dbReference type="eggNOG" id="COG3852">
    <property type="taxonomic scope" value="Bacteria"/>
</dbReference>
<feature type="domain" description="Histidine kinase" evidence="11">
    <location>
        <begin position="513"/>
        <end position="737"/>
    </location>
</feature>
<dbReference type="CDD" id="cd00082">
    <property type="entry name" value="HisKA"/>
    <property type="match status" value="1"/>
</dbReference>
<dbReference type="InterPro" id="IPR013767">
    <property type="entry name" value="PAS_fold"/>
</dbReference>
<dbReference type="SUPFAM" id="SSF52172">
    <property type="entry name" value="CheY-like"/>
    <property type="match status" value="1"/>
</dbReference>
<dbReference type="PANTHER" id="PTHR43065">
    <property type="entry name" value="SENSOR HISTIDINE KINASE"/>
    <property type="match status" value="1"/>
</dbReference>
<dbReference type="EMBL" id="CP001322">
    <property type="protein sequence ID" value="ACL03288.1"/>
    <property type="molecule type" value="Genomic_DNA"/>
</dbReference>
<dbReference type="GO" id="GO:0000155">
    <property type="term" value="F:phosphorelay sensor kinase activity"/>
    <property type="evidence" value="ECO:0007669"/>
    <property type="project" value="InterPro"/>
</dbReference>
<feature type="coiled-coil region" evidence="10">
    <location>
        <begin position="341"/>
        <end position="382"/>
    </location>
</feature>
<dbReference type="InterPro" id="IPR035965">
    <property type="entry name" value="PAS-like_dom_sf"/>
</dbReference>
<reference evidence="15 16" key="1">
    <citation type="journal article" date="2012" name="Environ. Microbiol.">
        <title>The genome sequence of Desulfatibacillum alkenivorans AK-01: a blueprint for anaerobic alkane oxidation.</title>
        <authorList>
            <person name="Callaghan A.V."/>
            <person name="Morris B.E."/>
            <person name="Pereira I.A."/>
            <person name="McInerney M.J."/>
            <person name="Austin R.N."/>
            <person name="Groves J.T."/>
            <person name="Kukor J.J."/>
            <person name="Suflita J.M."/>
            <person name="Young L.Y."/>
            <person name="Zylstra G.J."/>
            <person name="Wawrik B."/>
        </authorList>
    </citation>
    <scope>NUCLEOTIDE SEQUENCE [LARGE SCALE GENOMIC DNA]</scope>
    <source>
        <strain evidence="15 16">AK-01</strain>
    </source>
</reference>